<feature type="domain" description="VOC" evidence="1">
    <location>
        <begin position="157"/>
        <end position="276"/>
    </location>
</feature>
<dbReference type="PANTHER" id="PTHR36110:SF3">
    <property type="entry name" value="VOC DOMAIN-CONTAINING PROTEIN"/>
    <property type="match status" value="1"/>
</dbReference>
<evidence type="ECO:0000259" key="1">
    <source>
        <dbReference type="PROSITE" id="PS51819"/>
    </source>
</evidence>
<dbReference type="SUPFAM" id="SSF54593">
    <property type="entry name" value="Glyoxalase/Bleomycin resistance protein/Dihydroxybiphenyl dioxygenase"/>
    <property type="match status" value="1"/>
</dbReference>
<dbReference type="EMBL" id="JAOEGN010000007">
    <property type="protein sequence ID" value="MCU0104985.1"/>
    <property type="molecule type" value="Genomic_DNA"/>
</dbReference>
<evidence type="ECO:0000313" key="2">
    <source>
        <dbReference type="EMBL" id="MCU0104985.1"/>
    </source>
</evidence>
<dbReference type="Gene3D" id="3.10.180.10">
    <property type="entry name" value="2,3-Dihydroxybiphenyl 1,2-Dioxygenase, domain 1"/>
    <property type="match status" value="2"/>
</dbReference>
<dbReference type="InterPro" id="IPR029068">
    <property type="entry name" value="Glyas_Bleomycin-R_OHBP_Dase"/>
</dbReference>
<dbReference type="PANTHER" id="PTHR36110">
    <property type="entry name" value="RING-CLEAVING DIOXYGENASE MHQE-RELATED"/>
    <property type="match status" value="1"/>
</dbReference>
<dbReference type="InterPro" id="IPR004360">
    <property type="entry name" value="Glyas_Fos-R_dOase_dom"/>
</dbReference>
<gene>
    <name evidence="2" type="ORF">N7603_04875</name>
</gene>
<dbReference type="Pfam" id="PF00903">
    <property type="entry name" value="Glyoxalase"/>
    <property type="match status" value="1"/>
</dbReference>
<sequence>MKPLLGLHHVTAMTSSAEKIYEFFTYILGLRLVKKTVNQDDIQTYHLFFADDRGSAGTDMTFFDFQGQPKAIRGANEISKTAFRVPNDEAIRYFEKRFKHYNVNAEPVKTLFGTLILLFKDFDDQEYVLISDEHDKGVKAGIPWQNGPVPNEYAIYGLGPIFFRVNNTTLMDHILTERLTFTKTQTEGAFTRYETGLGGNGGSVIVEYTPLLPQARQGFGGVHHVAFGVEGESDIQNWIKRLNQMQIMHSGFVDRFYFKSLYTRMYPGILFEFATEGPGFIDDEEPYETLGELLALPPKYRGMRKEITGMVRHIDTKRSDKIFKKEYTF</sequence>
<protein>
    <submittedName>
        <fullName evidence="2">VOC family protein</fullName>
    </submittedName>
</protein>
<comment type="caution">
    <text evidence="2">The sequence shown here is derived from an EMBL/GenBank/DDBJ whole genome shotgun (WGS) entry which is preliminary data.</text>
</comment>
<keyword evidence="3" id="KW-1185">Reference proteome</keyword>
<reference evidence="3" key="1">
    <citation type="submission" date="2023-07" db="EMBL/GenBank/DDBJ databases">
        <title>Novel Mycoplasma species identified in domestic and wild animals.</title>
        <authorList>
            <person name="Volokhov D.V."/>
            <person name="Furtak V.A."/>
            <person name="Zagorodnyaya T.A."/>
        </authorList>
    </citation>
    <scope>NUCLEOTIDE SEQUENCE [LARGE SCALE GENOMIC DNA]</scope>
    <source>
        <strain evidence="3">92-19</strain>
    </source>
</reference>
<feature type="domain" description="VOC" evidence="1">
    <location>
        <begin position="6"/>
        <end position="132"/>
    </location>
</feature>
<dbReference type="InterPro" id="IPR052537">
    <property type="entry name" value="Extradiol_RC_dioxygenase"/>
</dbReference>
<name>A0ABT2PVK3_9MOLU</name>
<proteinExistence type="predicted"/>
<evidence type="ECO:0000313" key="3">
    <source>
        <dbReference type="Proteomes" id="UP001209076"/>
    </source>
</evidence>
<accession>A0ABT2PVK3</accession>
<dbReference type="PROSITE" id="PS51819">
    <property type="entry name" value="VOC"/>
    <property type="match status" value="2"/>
</dbReference>
<organism evidence="2 3">
    <name type="scientific">Paracholeplasma vituli</name>
    <dbReference type="NCBI Taxonomy" id="69473"/>
    <lineage>
        <taxon>Bacteria</taxon>
        <taxon>Bacillati</taxon>
        <taxon>Mycoplasmatota</taxon>
        <taxon>Mollicutes</taxon>
        <taxon>Acholeplasmatales</taxon>
        <taxon>Acholeplasmataceae</taxon>
        <taxon>Paracholeplasma</taxon>
    </lineage>
</organism>
<dbReference type="Proteomes" id="UP001209076">
    <property type="component" value="Unassembled WGS sequence"/>
</dbReference>
<dbReference type="InterPro" id="IPR037523">
    <property type="entry name" value="VOC_core"/>
</dbReference>